<evidence type="ECO:0000313" key="3">
    <source>
        <dbReference type="Proteomes" id="UP000051802"/>
    </source>
</evidence>
<organism evidence="2 3">
    <name type="scientific">Stenotrophomonas panacihumi</name>
    <dbReference type="NCBI Taxonomy" id="676599"/>
    <lineage>
        <taxon>Bacteria</taxon>
        <taxon>Pseudomonadati</taxon>
        <taxon>Pseudomonadota</taxon>
        <taxon>Gammaproteobacteria</taxon>
        <taxon>Lysobacterales</taxon>
        <taxon>Lysobacteraceae</taxon>
        <taxon>Stenotrophomonas</taxon>
    </lineage>
</organism>
<feature type="chain" id="PRO_5006390142" description="Ig-like domain-containing protein" evidence="1">
    <location>
        <begin position="23"/>
        <end position="155"/>
    </location>
</feature>
<proteinExistence type="predicted"/>
<keyword evidence="1" id="KW-0732">Signal</keyword>
<dbReference type="STRING" id="676599.ARC20_01625"/>
<evidence type="ECO:0000313" key="2">
    <source>
        <dbReference type="EMBL" id="KRG39152.1"/>
    </source>
</evidence>
<accession>A0A0R0A1N3</accession>
<gene>
    <name evidence="2" type="ORF">ARC20_01625</name>
</gene>
<evidence type="ECO:0008006" key="4">
    <source>
        <dbReference type="Google" id="ProtNLM"/>
    </source>
</evidence>
<evidence type="ECO:0000256" key="1">
    <source>
        <dbReference type="SAM" id="SignalP"/>
    </source>
</evidence>
<comment type="caution">
    <text evidence="2">The sequence shown here is derived from an EMBL/GenBank/DDBJ whole genome shotgun (WGS) entry which is preliminary data.</text>
</comment>
<dbReference type="Proteomes" id="UP000051802">
    <property type="component" value="Unassembled WGS sequence"/>
</dbReference>
<protein>
    <recommendedName>
        <fullName evidence="4">Ig-like domain-containing protein</fullName>
    </recommendedName>
</protein>
<dbReference type="PROSITE" id="PS51257">
    <property type="entry name" value="PROKAR_LIPOPROTEIN"/>
    <property type="match status" value="1"/>
</dbReference>
<name>A0A0R0A1N3_9GAMM</name>
<dbReference type="AlphaFoldDB" id="A0A0R0A1N3"/>
<reference evidence="2 3" key="1">
    <citation type="submission" date="2015-10" db="EMBL/GenBank/DDBJ databases">
        <title>Genome sequencing and analysis of members of genus Stenotrophomonas.</title>
        <authorList>
            <person name="Patil P.P."/>
            <person name="Midha S."/>
            <person name="Patil P.B."/>
        </authorList>
    </citation>
    <scope>NUCLEOTIDE SEQUENCE [LARGE SCALE GENOMIC DNA]</scope>
    <source>
        <strain evidence="2 3">JCM 16536</strain>
    </source>
</reference>
<dbReference type="EMBL" id="LLXU01000109">
    <property type="protein sequence ID" value="KRG39152.1"/>
    <property type="molecule type" value="Genomic_DNA"/>
</dbReference>
<dbReference type="RefSeq" id="WP_057648265.1">
    <property type="nucleotide sequence ID" value="NZ_LLXU01000109.1"/>
</dbReference>
<sequence length="155" mass="16398">MNVRCCLPLCLGALLCACPAHAPDDLAPGEVPMCRSTPPPAGVTSVRVQVASNGDANPTLCVIRSGTEVIWEKRGASPFMLKFKQVPGVPVTGWRPGEPGRFTLTDSSKQFPSSGTGSDQEVRLQIKEVTAAEDIDYCVATSVDCVDPGICILPR</sequence>
<feature type="signal peptide" evidence="1">
    <location>
        <begin position="1"/>
        <end position="22"/>
    </location>
</feature>
<keyword evidence="3" id="KW-1185">Reference proteome</keyword>